<dbReference type="SUPFAM" id="SSF57850">
    <property type="entry name" value="RING/U-box"/>
    <property type="match status" value="1"/>
</dbReference>
<organism evidence="13 14">
    <name type="scientific">Coffea arabica</name>
    <name type="common">Arabian coffee</name>
    <dbReference type="NCBI Taxonomy" id="13443"/>
    <lineage>
        <taxon>Eukaryota</taxon>
        <taxon>Viridiplantae</taxon>
        <taxon>Streptophyta</taxon>
        <taxon>Embryophyta</taxon>
        <taxon>Tracheophyta</taxon>
        <taxon>Spermatophyta</taxon>
        <taxon>Magnoliopsida</taxon>
        <taxon>eudicotyledons</taxon>
        <taxon>Gunneridae</taxon>
        <taxon>Pentapetalae</taxon>
        <taxon>asterids</taxon>
        <taxon>lamiids</taxon>
        <taxon>Gentianales</taxon>
        <taxon>Rubiaceae</taxon>
        <taxon>Ixoroideae</taxon>
        <taxon>Gardenieae complex</taxon>
        <taxon>Bertiereae - Coffeeae clade</taxon>
        <taxon>Coffeeae</taxon>
        <taxon>Coffea</taxon>
    </lineage>
</organism>
<evidence type="ECO:0000259" key="10">
    <source>
        <dbReference type="PROSITE" id="PS50089"/>
    </source>
</evidence>
<dbReference type="Gene3D" id="3.40.50.10190">
    <property type="entry name" value="BRCT domain"/>
    <property type="match status" value="2"/>
</dbReference>
<dbReference type="InterPro" id="IPR001841">
    <property type="entry name" value="Znf_RING"/>
</dbReference>
<gene>
    <name evidence="14" type="primary">LOC113714689</name>
</gene>
<keyword evidence="3" id="KW-0677">Repeat</keyword>
<dbReference type="InterPro" id="IPR031099">
    <property type="entry name" value="BRCA1-associated"/>
</dbReference>
<reference evidence="13" key="1">
    <citation type="journal article" date="2025" name="Foods">
        <title>Unveiling the Microbial Signatures of Arabica Coffee Cherries: Insights into Ripeness Specific Diversity, Functional Traits, and Implications for Quality and Safety.</title>
        <authorList>
            <consortium name="RefSeq"/>
            <person name="Tenea G.N."/>
            <person name="Cifuentes V."/>
            <person name="Reyes P."/>
            <person name="Cevallos-Vallejos M."/>
        </authorList>
    </citation>
    <scope>NUCLEOTIDE SEQUENCE [LARGE SCALE GENOMIC DNA]</scope>
</reference>
<dbReference type="Pfam" id="PF13923">
    <property type="entry name" value="zf-C3HC4_2"/>
    <property type="match status" value="1"/>
</dbReference>
<evidence type="ECO:0000259" key="12">
    <source>
        <dbReference type="PROSITE" id="PS51805"/>
    </source>
</evidence>
<dbReference type="GO" id="GO:0005634">
    <property type="term" value="C:nucleus"/>
    <property type="evidence" value="ECO:0007669"/>
    <property type="project" value="UniProtKB-SubCell"/>
</dbReference>
<dbReference type="RefSeq" id="XP_027094489.2">
    <property type="nucleotide sequence ID" value="XM_027238688.2"/>
</dbReference>
<proteinExistence type="predicted"/>
<dbReference type="GeneID" id="113714689"/>
<evidence type="ECO:0000256" key="9">
    <source>
        <dbReference type="PROSITE-ProRule" id="PRU00175"/>
    </source>
</evidence>
<dbReference type="Pfam" id="PF13771">
    <property type="entry name" value="zf-HC5HC2H"/>
    <property type="match status" value="1"/>
</dbReference>
<evidence type="ECO:0000313" key="14">
    <source>
        <dbReference type="RefSeq" id="XP_027094489.2"/>
    </source>
</evidence>
<keyword evidence="13" id="KW-1185">Reference proteome</keyword>
<evidence type="ECO:0000256" key="3">
    <source>
        <dbReference type="ARBA" id="ARBA00022737"/>
    </source>
</evidence>
<dbReference type="OrthoDB" id="2384350at2759"/>
<evidence type="ECO:0000256" key="6">
    <source>
        <dbReference type="ARBA" id="ARBA00022833"/>
    </source>
</evidence>
<name>A0A6P6UUU9_COFAR</name>
<comment type="subcellular location">
    <subcellularLocation>
        <location evidence="1">Nucleus</location>
    </subcellularLocation>
</comment>
<dbReference type="PANTHER" id="PTHR13763:SF9">
    <property type="entry name" value="BRCA1-ASSOCIATED RING DOMAIN PROTEIN 1"/>
    <property type="match status" value="1"/>
</dbReference>
<keyword evidence="8" id="KW-0539">Nucleus</keyword>
<dbReference type="GO" id="GO:0008270">
    <property type="term" value="F:zinc ion binding"/>
    <property type="evidence" value="ECO:0007669"/>
    <property type="project" value="UniProtKB-KW"/>
</dbReference>
<accession>A0A6P6UUU9</accession>
<keyword evidence="2" id="KW-0479">Metal-binding</keyword>
<dbReference type="SUPFAM" id="SSF52113">
    <property type="entry name" value="BRCT domain"/>
    <property type="match status" value="2"/>
</dbReference>
<dbReference type="PROSITE" id="PS50089">
    <property type="entry name" value="ZF_RING_2"/>
    <property type="match status" value="1"/>
</dbReference>
<evidence type="ECO:0000313" key="13">
    <source>
        <dbReference type="Proteomes" id="UP001652660"/>
    </source>
</evidence>
<feature type="domain" description="PHD-type" evidence="12">
    <location>
        <begin position="301"/>
        <end position="421"/>
    </location>
</feature>
<evidence type="ECO:0000256" key="8">
    <source>
        <dbReference type="ARBA" id="ARBA00023242"/>
    </source>
</evidence>
<dbReference type="InterPro" id="IPR013083">
    <property type="entry name" value="Znf_RING/FYVE/PHD"/>
</dbReference>
<dbReference type="GO" id="GO:0000724">
    <property type="term" value="P:double-strand break repair via homologous recombination"/>
    <property type="evidence" value="ECO:0007669"/>
    <property type="project" value="TreeGrafter"/>
</dbReference>
<feature type="domain" description="BRCT" evidence="11">
    <location>
        <begin position="573"/>
        <end position="687"/>
    </location>
</feature>
<protein>
    <submittedName>
        <fullName evidence="14">BRCA1-associated RING domain protein 1</fullName>
    </submittedName>
</protein>
<sequence length="687" mass="75407">MAEMQKLVKLLNPWALHHQKLGLELKCPLCLNLLNKPLLLPCTHIFCDICVPRSNQFGTECPACKNQCPDGDIRSAPYMENLVSIYRSLDATFANISLQILSSEQALPHVAPRIVDKLKKELSETPEGGVINSAITNKAAMLSNAHNKDVLQSCGKKGSDEVLETEEIDMNQVPQLSPESPPSFGDVKDMDGNTSLPGSRCGTTEKCKTKIIMDSCMLDTPGGGVVDQGTIQKGTPYTRDAKRQKMLDYGSSATVVMGNCLTKKVDSSSNGAISNCNLAVKPEEQPCIAQPTPVSNSSDLESVCAFCHSSKLTDGTGPILYYANRKEVYGEKSALSNVTAVHSKCIEWTPRIYFEGETIKNLESELGRAAKLKCSSCGQKGAALGCFAKSCCRTYHVPCAFAIQECRWDCEDFLMLCPSHNSFKFPREKSKSQKSSTGLKHNTMSNETLFTNSEFWATLPSGRKEWVFCGSALSSEEKFILVKFATMCGATVSKLWESNVTHVIAATDKKGACTRTLKVLMGILNGKWILTMDWVKACTEAKHPVNEEPYEVNLDNHGCLNGPKTGRLRVSNNEPKLFDGLKFYFSGDFVPAYKIDLLDLVRTAGGTILESAEQLIVQCHEQTTFHECLVVYNSDATRACAIEEEISVISRRLEEAANAAKETNSPVVRHTWILESIAACKLLPLPC</sequence>
<dbReference type="InterPro" id="IPR017907">
    <property type="entry name" value="Znf_RING_CS"/>
</dbReference>
<keyword evidence="4" id="KW-0227">DNA damage</keyword>
<keyword evidence="6" id="KW-0862">Zinc</keyword>
<dbReference type="Pfam" id="PF00533">
    <property type="entry name" value="BRCT"/>
    <property type="match status" value="1"/>
</dbReference>
<dbReference type="PROSITE" id="PS51805">
    <property type="entry name" value="EPHD"/>
    <property type="match status" value="1"/>
</dbReference>
<dbReference type="GO" id="GO:0045944">
    <property type="term" value="P:positive regulation of transcription by RNA polymerase II"/>
    <property type="evidence" value="ECO:0007669"/>
    <property type="project" value="TreeGrafter"/>
</dbReference>
<evidence type="ECO:0000256" key="2">
    <source>
        <dbReference type="ARBA" id="ARBA00022723"/>
    </source>
</evidence>
<dbReference type="InterPro" id="IPR034732">
    <property type="entry name" value="EPHD"/>
</dbReference>
<dbReference type="SMART" id="SM00292">
    <property type="entry name" value="BRCT"/>
    <property type="match status" value="2"/>
</dbReference>
<feature type="domain" description="BRCT" evidence="11">
    <location>
        <begin position="445"/>
        <end position="552"/>
    </location>
</feature>
<reference evidence="14" key="2">
    <citation type="submission" date="2025-08" db="UniProtKB">
        <authorList>
            <consortium name="RefSeq"/>
        </authorList>
    </citation>
    <scope>IDENTIFICATION</scope>
    <source>
        <tissue evidence="14">Leaves</tissue>
    </source>
</reference>
<dbReference type="CDD" id="cd17734">
    <property type="entry name" value="BRCT_Bard1_rpt1"/>
    <property type="match status" value="1"/>
</dbReference>
<dbReference type="PANTHER" id="PTHR13763">
    <property type="entry name" value="BREAST CANCER TYPE 1 SUSCEPTIBILITY PROTEIN BRCA1"/>
    <property type="match status" value="1"/>
</dbReference>
<dbReference type="InterPro" id="IPR001357">
    <property type="entry name" value="BRCT_dom"/>
</dbReference>
<dbReference type="AlphaFoldDB" id="A0A6P6UUU9"/>
<dbReference type="Gene3D" id="3.30.40.10">
    <property type="entry name" value="Zinc/RING finger domain, C3HC4 (zinc finger)"/>
    <property type="match status" value="2"/>
</dbReference>
<dbReference type="InterPro" id="IPR036420">
    <property type="entry name" value="BRCT_dom_sf"/>
</dbReference>
<keyword evidence="7" id="KW-0234">DNA repair</keyword>
<dbReference type="Proteomes" id="UP001652660">
    <property type="component" value="Chromosome 1e"/>
</dbReference>
<evidence type="ECO:0000256" key="7">
    <source>
        <dbReference type="ARBA" id="ARBA00023204"/>
    </source>
</evidence>
<dbReference type="GO" id="GO:0004842">
    <property type="term" value="F:ubiquitin-protein transferase activity"/>
    <property type="evidence" value="ECO:0007669"/>
    <property type="project" value="TreeGrafter"/>
</dbReference>
<dbReference type="PROSITE" id="PS00518">
    <property type="entry name" value="ZF_RING_1"/>
    <property type="match status" value="1"/>
</dbReference>
<feature type="domain" description="RING-type" evidence="10">
    <location>
        <begin position="27"/>
        <end position="65"/>
    </location>
</feature>
<keyword evidence="5 9" id="KW-0863">Zinc-finger</keyword>
<dbReference type="PROSITE" id="PS50172">
    <property type="entry name" value="BRCT"/>
    <property type="match status" value="2"/>
</dbReference>
<dbReference type="SMART" id="SM00184">
    <property type="entry name" value="RING"/>
    <property type="match status" value="1"/>
</dbReference>
<evidence type="ECO:0000256" key="4">
    <source>
        <dbReference type="ARBA" id="ARBA00022763"/>
    </source>
</evidence>
<evidence type="ECO:0000259" key="11">
    <source>
        <dbReference type="PROSITE" id="PS50172"/>
    </source>
</evidence>
<evidence type="ECO:0000256" key="5">
    <source>
        <dbReference type="ARBA" id="ARBA00022771"/>
    </source>
</evidence>
<evidence type="ECO:0000256" key="1">
    <source>
        <dbReference type="ARBA" id="ARBA00004123"/>
    </source>
</evidence>
<dbReference type="Pfam" id="PF16589">
    <property type="entry name" value="BRCT_2"/>
    <property type="match status" value="1"/>
</dbReference>